<keyword evidence="2" id="KW-1185">Reference proteome</keyword>
<evidence type="ECO:0000313" key="1">
    <source>
        <dbReference type="EMBL" id="KAL2751515.1"/>
    </source>
</evidence>
<sequence length="126" mass="14484">MQHAAALSIINMKMRKTKLQKLALPGKIGRYLIYTDSIISEIVCSRKPRNRSTFRRNSTCIPITSSAVIRAFDPARNVNERKKGEYVFTLCGGENILSYHSNGPQYFIIADYRRFPQIFHELFGIL</sequence>
<protein>
    <submittedName>
        <fullName evidence="1">Uncharacterized protein</fullName>
    </submittedName>
</protein>
<proteinExistence type="predicted"/>
<name>A0ABD2D296_VESMC</name>
<dbReference type="EMBL" id="JAYRBN010000007">
    <property type="protein sequence ID" value="KAL2751515.1"/>
    <property type="molecule type" value="Genomic_DNA"/>
</dbReference>
<dbReference type="Proteomes" id="UP001607303">
    <property type="component" value="Unassembled WGS sequence"/>
</dbReference>
<gene>
    <name evidence="1" type="ORF">V1477_000673</name>
</gene>
<organism evidence="1 2">
    <name type="scientific">Vespula maculifrons</name>
    <name type="common">Eastern yellow jacket</name>
    <name type="synonym">Wasp</name>
    <dbReference type="NCBI Taxonomy" id="7453"/>
    <lineage>
        <taxon>Eukaryota</taxon>
        <taxon>Metazoa</taxon>
        <taxon>Ecdysozoa</taxon>
        <taxon>Arthropoda</taxon>
        <taxon>Hexapoda</taxon>
        <taxon>Insecta</taxon>
        <taxon>Pterygota</taxon>
        <taxon>Neoptera</taxon>
        <taxon>Endopterygota</taxon>
        <taxon>Hymenoptera</taxon>
        <taxon>Apocrita</taxon>
        <taxon>Aculeata</taxon>
        <taxon>Vespoidea</taxon>
        <taxon>Vespidae</taxon>
        <taxon>Vespinae</taxon>
        <taxon>Vespula</taxon>
    </lineage>
</organism>
<accession>A0ABD2D296</accession>
<reference evidence="1 2" key="1">
    <citation type="journal article" date="2024" name="Ann. Entomol. Soc. Am.">
        <title>Genomic analyses of the southern and eastern yellowjacket wasps (Hymenoptera: Vespidae) reveal evolutionary signatures of social life.</title>
        <authorList>
            <person name="Catto M.A."/>
            <person name="Caine P.B."/>
            <person name="Orr S.E."/>
            <person name="Hunt B.G."/>
            <person name="Goodisman M.A.D."/>
        </authorList>
    </citation>
    <scope>NUCLEOTIDE SEQUENCE [LARGE SCALE GENOMIC DNA]</scope>
    <source>
        <strain evidence="1">232</strain>
        <tissue evidence="1">Head and thorax</tissue>
    </source>
</reference>
<evidence type="ECO:0000313" key="2">
    <source>
        <dbReference type="Proteomes" id="UP001607303"/>
    </source>
</evidence>
<comment type="caution">
    <text evidence="1">The sequence shown here is derived from an EMBL/GenBank/DDBJ whole genome shotgun (WGS) entry which is preliminary data.</text>
</comment>
<dbReference type="AlphaFoldDB" id="A0ABD2D296"/>